<dbReference type="PRINTS" id="PR00037">
    <property type="entry name" value="HTHLACR"/>
</dbReference>
<dbReference type="Pfam" id="PF08220">
    <property type="entry name" value="HTH_DeoR"/>
    <property type="match status" value="1"/>
</dbReference>
<evidence type="ECO:0000256" key="3">
    <source>
        <dbReference type="ARBA" id="ARBA00023163"/>
    </source>
</evidence>
<dbReference type="SUPFAM" id="SSF46785">
    <property type="entry name" value="Winged helix' DNA-binding domain"/>
    <property type="match status" value="1"/>
</dbReference>
<keyword evidence="2" id="KW-0238">DNA-binding</keyword>
<dbReference type="STRING" id="1324314.BVG16_25040"/>
<keyword evidence="3" id="KW-0804">Transcription</keyword>
<gene>
    <name evidence="5" type="ORF">BVG16_25040</name>
</gene>
<dbReference type="EMBL" id="MSZX01000012">
    <property type="protein sequence ID" value="OPA74027.1"/>
    <property type="molecule type" value="Genomic_DNA"/>
</dbReference>
<evidence type="ECO:0000313" key="5">
    <source>
        <dbReference type="EMBL" id="OPA74027.1"/>
    </source>
</evidence>
<name>A0A1T2X2G3_9BACL</name>
<dbReference type="PANTHER" id="PTHR30363">
    <property type="entry name" value="HTH-TYPE TRANSCRIPTIONAL REGULATOR SRLR-RELATED"/>
    <property type="match status" value="1"/>
</dbReference>
<reference evidence="5 6" key="1">
    <citation type="submission" date="2017-01" db="EMBL/GenBank/DDBJ databases">
        <title>Genome analysis of Paenibacillus selenitrireducens ES3-24.</title>
        <authorList>
            <person name="Xu D."/>
            <person name="Yao R."/>
            <person name="Zheng S."/>
        </authorList>
    </citation>
    <scope>NUCLEOTIDE SEQUENCE [LARGE SCALE GENOMIC DNA]</scope>
    <source>
        <strain evidence="5 6">ES3-24</strain>
    </source>
</reference>
<evidence type="ECO:0000256" key="1">
    <source>
        <dbReference type="ARBA" id="ARBA00023015"/>
    </source>
</evidence>
<dbReference type="InterPro" id="IPR037171">
    <property type="entry name" value="NagB/RpiA_transferase-like"/>
</dbReference>
<dbReference type="InterPro" id="IPR001034">
    <property type="entry name" value="DeoR_HTH"/>
</dbReference>
<dbReference type="InterPro" id="IPR036390">
    <property type="entry name" value="WH_DNA-bd_sf"/>
</dbReference>
<dbReference type="PANTHER" id="PTHR30363:SF44">
    <property type="entry name" value="AGA OPERON TRANSCRIPTIONAL REPRESSOR-RELATED"/>
    <property type="match status" value="1"/>
</dbReference>
<feature type="domain" description="HTH deoR-type" evidence="4">
    <location>
        <begin position="5"/>
        <end position="60"/>
    </location>
</feature>
<dbReference type="GO" id="GO:0003677">
    <property type="term" value="F:DNA binding"/>
    <property type="evidence" value="ECO:0007669"/>
    <property type="project" value="UniProtKB-KW"/>
</dbReference>
<dbReference type="PROSITE" id="PS00894">
    <property type="entry name" value="HTH_DEOR_1"/>
    <property type="match status" value="1"/>
</dbReference>
<organism evidence="5 6">
    <name type="scientific">Paenibacillus selenitireducens</name>
    <dbReference type="NCBI Taxonomy" id="1324314"/>
    <lineage>
        <taxon>Bacteria</taxon>
        <taxon>Bacillati</taxon>
        <taxon>Bacillota</taxon>
        <taxon>Bacilli</taxon>
        <taxon>Bacillales</taxon>
        <taxon>Paenibacillaceae</taxon>
        <taxon>Paenibacillus</taxon>
    </lineage>
</organism>
<dbReference type="InterPro" id="IPR018356">
    <property type="entry name" value="Tscrpt_reg_HTH_DeoR_CS"/>
</dbReference>
<accession>A0A1T2X2G3</accession>
<dbReference type="Proteomes" id="UP000190188">
    <property type="component" value="Unassembled WGS sequence"/>
</dbReference>
<dbReference type="Gene3D" id="3.40.50.1360">
    <property type="match status" value="1"/>
</dbReference>
<evidence type="ECO:0000256" key="2">
    <source>
        <dbReference type="ARBA" id="ARBA00023125"/>
    </source>
</evidence>
<dbReference type="Gene3D" id="1.10.10.10">
    <property type="entry name" value="Winged helix-like DNA-binding domain superfamily/Winged helix DNA-binding domain"/>
    <property type="match status" value="1"/>
</dbReference>
<sequence>MSLAGEERKKSIMTLLNEQGKVNVTELSQKFEVSTETIRRDLDELEKENKLKKVYGGAIRYKAEIEPPHVERESLHTDAKRKIGSLAAQLIDDNDFILIDEGSTALQIIHHLEDKRHITILTCSIPALTLLIEYQKRGSFDGKIIFIGGEVNAKHMRVSGSIAEKTLDDFYVNKAFISVDGISLEHGITSYDYDKANFTRKMISCSETTIVLADQSKIDKRSVSKIAELAEVDQIISDQAPPSHWVTSLAAMNVQWVDSKGMA</sequence>
<proteinExistence type="predicted"/>
<dbReference type="PROSITE" id="PS51000">
    <property type="entry name" value="HTH_DEOR_2"/>
    <property type="match status" value="1"/>
</dbReference>
<keyword evidence="6" id="KW-1185">Reference proteome</keyword>
<dbReference type="Pfam" id="PF00455">
    <property type="entry name" value="DeoRC"/>
    <property type="match status" value="1"/>
</dbReference>
<comment type="caution">
    <text evidence="5">The sequence shown here is derived from an EMBL/GenBank/DDBJ whole genome shotgun (WGS) entry which is preliminary data.</text>
</comment>
<protein>
    <submittedName>
        <fullName evidence="5">DeoR family transcriptional regulator</fullName>
    </submittedName>
</protein>
<keyword evidence="1" id="KW-0805">Transcription regulation</keyword>
<evidence type="ECO:0000259" key="4">
    <source>
        <dbReference type="PROSITE" id="PS51000"/>
    </source>
</evidence>
<evidence type="ECO:0000313" key="6">
    <source>
        <dbReference type="Proteomes" id="UP000190188"/>
    </source>
</evidence>
<dbReference type="SUPFAM" id="SSF100950">
    <property type="entry name" value="NagB/RpiA/CoA transferase-like"/>
    <property type="match status" value="1"/>
</dbReference>
<dbReference type="SMART" id="SM00420">
    <property type="entry name" value="HTH_DEOR"/>
    <property type="match status" value="1"/>
</dbReference>
<dbReference type="RefSeq" id="WP_078501946.1">
    <property type="nucleotide sequence ID" value="NZ_MSZX01000012.1"/>
</dbReference>
<dbReference type="InterPro" id="IPR036388">
    <property type="entry name" value="WH-like_DNA-bd_sf"/>
</dbReference>
<dbReference type="OrthoDB" id="9797223at2"/>
<dbReference type="AlphaFoldDB" id="A0A1T2X2G3"/>
<dbReference type="GO" id="GO:0003700">
    <property type="term" value="F:DNA-binding transcription factor activity"/>
    <property type="evidence" value="ECO:0007669"/>
    <property type="project" value="InterPro"/>
</dbReference>
<dbReference type="InterPro" id="IPR050313">
    <property type="entry name" value="Carb_Metab_HTH_regulators"/>
</dbReference>
<dbReference type="SMART" id="SM01134">
    <property type="entry name" value="DeoRC"/>
    <property type="match status" value="1"/>
</dbReference>
<dbReference type="InterPro" id="IPR014036">
    <property type="entry name" value="DeoR-like_C"/>
</dbReference>